<dbReference type="InterPro" id="IPR036225">
    <property type="entry name" value="SRP/SRP_N"/>
</dbReference>
<dbReference type="EMBL" id="VFSS01000006">
    <property type="protein sequence ID" value="TPE57274.1"/>
    <property type="molecule type" value="Genomic_DNA"/>
</dbReference>
<dbReference type="PANTHER" id="PTHR11564">
    <property type="entry name" value="SIGNAL RECOGNITION PARTICLE 54K PROTEIN SRP54"/>
    <property type="match status" value="1"/>
</dbReference>
<dbReference type="PANTHER" id="PTHR11564:SF5">
    <property type="entry name" value="SIGNAL RECOGNITION PARTICLE SUBUNIT SRP54"/>
    <property type="match status" value="1"/>
</dbReference>
<dbReference type="InterPro" id="IPR013822">
    <property type="entry name" value="Signal_recog_particl_SRP54_hlx"/>
</dbReference>
<sequence>MFNFLQNRMQKAMQKMSKKVSIQEEDILETLREVKLALLEADVNLDVVKSFTKQVKAKALESQVIGKLNKEQTFIKIFKDELTAILGQKTCEVKLNNIPTKIMMVGLQGSGKTTTSAKLSVYFKRKGIAKNPLLVGDDIYRPAAREQLEQLAKQTQTNFFTKTGNDAIDIAKSAIEYSKENHNDLIIIDTAGRLAIDEQLMDELKNIKKYIKPDYIFLVVDAMSGQDVINTAKKFNEDLGLDGTIITKLDSDARGGAALSITHLLGVPITFIGTGEKISGLEIFHPDRMAERILGMGDVLTLIEKAAEEVDEKTVKKIGYKMLTGKFDLTDLMNSLAQIKKLGKMKAILRMIPGLSDKIDDQKIEEAEHKFKIYTYLIDSMTNYEKKNPKVLKNAKRKERILKGSGRSAREFNMLVTDFERMTKQMKEMAAGNLKMPGGLDPLKG</sequence>
<comment type="similarity">
    <text evidence="1 10">Belongs to the GTP-binding SRP family. SRP54 subfamily.</text>
</comment>
<feature type="domain" description="SRP54-type proteins GTP-binding" evidence="11">
    <location>
        <begin position="268"/>
        <end position="281"/>
    </location>
</feature>
<dbReference type="AlphaFoldDB" id="A0A501XAB7"/>
<evidence type="ECO:0000259" key="11">
    <source>
        <dbReference type="PROSITE" id="PS00300"/>
    </source>
</evidence>
<feature type="binding site" evidence="10">
    <location>
        <begin position="247"/>
        <end position="250"/>
    </location>
    <ligand>
        <name>GTP</name>
        <dbReference type="ChEBI" id="CHEBI:37565"/>
    </ligand>
</feature>
<dbReference type="GO" id="GO:0006614">
    <property type="term" value="P:SRP-dependent cotranslational protein targeting to membrane"/>
    <property type="evidence" value="ECO:0007669"/>
    <property type="project" value="InterPro"/>
</dbReference>
<keyword evidence="2 10" id="KW-0963">Cytoplasm</keyword>
<dbReference type="HAMAP" id="MF_00306">
    <property type="entry name" value="SRP54"/>
    <property type="match status" value="1"/>
</dbReference>
<comment type="domain">
    <text evidence="10">Composed of three domains: the N-terminal N domain, which is responsible for interactions with the ribosome, the central G domain, which binds GTP, and the C-terminal M domain, which binds the RNA and the signal sequence of the RNC.</text>
</comment>
<comment type="subcellular location">
    <subcellularLocation>
        <location evidence="10">Cytoplasm</location>
    </subcellularLocation>
    <text evidence="10">The SRP-RNC complex is targeted to the cytoplasmic membrane.</text>
</comment>
<keyword evidence="5 10" id="KW-0694">RNA-binding</keyword>
<evidence type="ECO:0000256" key="10">
    <source>
        <dbReference type="HAMAP-Rule" id="MF_00306"/>
    </source>
</evidence>
<dbReference type="InterPro" id="IPR027417">
    <property type="entry name" value="P-loop_NTPase"/>
</dbReference>
<dbReference type="GO" id="GO:0005525">
    <property type="term" value="F:GTP binding"/>
    <property type="evidence" value="ECO:0007669"/>
    <property type="project" value="UniProtKB-UniRule"/>
</dbReference>
<comment type="subunit">
    <text evidence="10">Part of the signal recognition particle protein translocation system, which is composed of SRP and FtsY.</text>
</comment>
<dbReference type="InterPro" id="IPR042101">
    <property type="entry name" value="SRP54_N_sf"/>
</dbReference>
<dbReference type="SMART" id="SM00962">
    <property type="entry name" value="SRP54"/>
    <property type="match status" value="1"/>
</dbReference>
<dbReference type="Gene3D" id="1.10.260.30">
    <property type="entry name" value="Signal recognition particle, SRP54 subunit, M-domain"/>
    <property type="match status" value="1"/>
</dbReference>
<keyword evidence="8 10" id="KW-0687">Ribonucleoprotein</keyword>
<dbReference type="SUPFAM" id="SSF52540">
    <property type="entry name" value="P-loop containing nucleoside triphosphate hydrolases"/>
    <property type="match status" value="1"/>
</dbReference>
<evidence type="ECO:0000256" key="5">
    <source>
        <dbReference type="ARBA" id="ARBA00022884"/>
    </source>
</evidence>
<dbReference type="Pfam" id="PF02881">
    <property type="entry name" value="SRP54_N"/>
    <property type="match status" value="1"/>
</dbReference>
<dbReference type="EC" id="3.6.5.4" evidence="10"/>
<dbReference type="OrthoDB" id="9804720at2"/>
<dbReference type="Gene3D" id="3.40.50.300">
    <property type="entry name" value="P-loop containing nucleotide triphosphate hydrolases"/>
    <property type="match status" value="1"/>
</dbReference>
<comment type="function">
    <text evidence="10">Involved in targeting and insertion of nascent membrane proteins into the cytoplasmic membrane. Binds to the hydrophobic signal sequence of the ribosome-nascent chain (RNC) as it emerges from the ribosomes. The SRP-RNC complex is then targeted to the cytoplasmic membrane where it interacts with the SRP receptor FtsY.</text>
</comment>
<reference evidence="12 13" key="1">
    <citation type="submission" date="2019-06" db="EMBL/GenBank/DDBJ databases">
        <title>Mycoplasma falconis type strain whole genome sequence.</title>
        <authorList>
            <person name="Spergser J."/>
        </authorList>
    </citation>
    <scope>NUCLEOTIDE SEQUENCE [LARGE SCALE GENOMIC DNA]</scope>
    <source>
        <strain evidence="12 13">ATCC 51372</strain>
    </source>
</reference>
<dbReference type="PROSITE" id="PS00300">
    <property type="entry name" value="SRP54"/>
    <property type="match status" value="1"/>
</dbReference>
<evidence type="ECO:0000256" key="3">
    <source>
        <dbReference type="ARBA" id="ARBA00022741"/>
    </source>
</evidence>
<evidence type="ECO:0000256" key="9">
    <source>
        <dbReference type="ARBA" id="ARBA00048027"/>
    </source>
</evidence>
<dbReference type="InterPro" id="IPR004125">
    <property type="entry name" value="Signal_recog_particle_SRP54_M"/>
</dbReference>
<dbReference type="GO" id="GO:0008312">
    <property type="term" value="F:7S RNA binding"/>
    <property type="evidence" value="ECO:0007669"/>
    <property type="project" value="InterPro"/>
</dbReference>
<dbReference type="Gene3D" id="1.20.120.140">
    <property type="entry name" value="Signal recognition particle SRP54, nucleotide-binding domain"/>
    <property type="match status" value="1"/>
</dbReference>
<dbReference type="NCBIfam" id="TIGR00959">
    <property type="entry name" value="ffh"/>
    <property type="match status" value="1"/>
</dbReference>
<dbReference type="SMART" id="SM00382">
    <property type="entry name" value="AAA"/>
    <property type="match status" value="1"/>
</dbReference>
<evidence type="ECO:0000256" key="4">
    <source>
        <dbReference type="ARBA" id="ARBA00022801"/>
    </source>
</evidence>
<keyword evidence="13" id="KW-1185">Reference proteome</keyword>
<dbReference type="SUPFAM" id="SSF47364">
    <property type="entry name" value="Domain of the SRP/SRP receptor G-proteins"/>
    <property type="match status" value="1"/>
</dbReference>
<dbReference type="Proteomes" id="UP000319776">
    <property type="component" value="Unassembled WGS sequence"/>
</dbReference>
<dbReference type="CDD" id="cd18539">
    <property type="entry name" value="SRP_G"/>
    <property type="match status" value="1"/>
</dbReference>
<comment type="caution">
    <text evidence="12">The sequence shown here is derived from an EMBL/GenBank/DDBJ whole genome shotgun (WGS) entry which is preliminary data.</text>
</comment>
<proteinExistence type="inferred from homology"/>
<keyword evidence="3 10" id="KW-0547">Nucleotide-binding</keyword>
<feature type="binding site" evidence="10">
    <location>
        <begin position="189"/>
        <end position="193"/>
    </location>
    <ligand>
        <name>GTP</name>
        <dbReference type="ChEBI" id="CHEBI:37565"/>
    </ligand>
</feature>
<dbReference type="GO" id="GO:0003924">
    <property type="term" value="F:GTPase activity"/>
    <property type="evidence" value="ECO:0007669"/>
    <property type="project" value="UniProtKB-UniRule"/>
</dbReference>
<dbReference type="InterPro" id="IPR004780">
    <property type="entry name" value="SRP"/>
</dbReference>
<comment type="catalytic activity">
    <reaction evidence="9 10">
        <text>GTP + H2O = GDP + phosphate + H(+)</text>
        <dbReference type="Rhea" id="RHEA:19669"/>
        <dbReference type="ChEBI" id="CHEBI:15377"/>
        <dbReference type="ChEBI" id="CHEBI:15378"/>
        <dbReference type="ChEBI" id="CHEBI:37565"/>
        <dbReference type="ChEBI" id="CHEBI:43474"/>
        <dbReference type="ChEBI" id="CHEBI:58189"/>
        <dbReference type="EC" id="3.6.5.4"/>
    </reaction>
</comment>
<evidence type="ECO:0000256" key="8">
    <source>
        <dbReference type="ARBA" id="ARBA00023274"/>
    </source>
</evidence>
<keyword evidence="7 10" id="KW-0733">Signal recognition particle</keyword>
<dbReference type="InterPro" id="IPR022941">
    <property type="entry name" value="SRP54"/>
</dbReference>
<name>A0A501XAB7_9BACT</name>
<dbReference type="Pfam" id="PF00448">
    <property type="entry name" value="SRP54"/>
    <property type="match status" value="1"/>
</dbReference>
<organism evidence="12 13">
    <name type="scientific">[Mycoplasma] falconis</name>
    <dbReference type="NCBI Taxonomy" id="92403"/>
    <lineage>
        <taxon>Bacteria</taxon>
        <taxon>Bacillati</taxon>
        <taxon>Mycoplasmatota</taxon>
        <taxon>Mycoplasmoidales</taxon>
        <taxon>Metamycoplasmataceae</taxon>
        <taxon>Metamycoplasma</taxon>
    </lineage>
</organism>
<evidence type="ECO:0000256" key="7">
    <source>
        <dbReference type="ARBA" id="ARBA00023135"/>
    </source>
</evidence>
<dbReference type="InterPro" id="IPR036891">
    <property type="entry name" value="Signal_recog_part_SRP54_M_sf"/>
</dbReference>
<dbReference type="InterPro" id="IPR003593">
    <property type="entry name" value="AAA+_ATPase"/>
</dbReference>
<keyword evidence="6 10" id="KW-0342">GTP-binding</keyword>
<evidence type="ECO:0000256" key="6">
    <source>
        <dbReference type="ARBA" id="ARBA00023134"/>
    </source>
</evidence>
<gene>
    <name evidence="10 12" type="primary">ffh</name>
    <name evidence="12" type="ORF">FJO69_02070</name>
</gene>
<dbReference type="InterPro" id="IPR000897">
    <property type="entry name" value="SRP54_GTPase_dom"/>
</dbReference>
<dbReference type="SMART" id="SM00963">
    <property type="entry name" value="SRP54_N"/>
    <property type="match status" value="1"/>
</dbReference>
<dbReference type="Pfam" id="PF02978">
    <property type="entry name" value="SRP_SPB"/>
    <property type="match status" value="1"/>
</dbReference>
<feature type="binding site" evidence="10">
    <location>
        <begin position="106"/>
        <end position="113"/>
    </location>
    <ligand>
        <name>GTP</name>
        <dbReference type="ChEBI" id="CHEBI:37565"/>
    </ligand>
</feature>
<dbReference type="SUPFAM" id="SSF47446">
    <property type="entry name" value="Signal peptide-binding domain"/>
    <property type="match status" value="1"/>
</dbReference>
<evidence type="ECO:0000256" key="1">
    <source>
        <dbReference type="ARBA" id="ARBA00005450"/>
    </source>
</evidence>
<evidence type="ECO:0000313" key="12">
    <source>
        <dbReference type="EMBL" id="TPE57274.1"/>
    </source>
</evidence>
<accession>A0A501XAB7</accession>
<dbReference type="GO" id="GO:0048500">
    <property type="term" value="C:signal recognition particle"/>
    <property type="evidence" value="ECO:0007669"/>
    <property type="project" value="UniProtKB-UniRule"/>
</dbReference>
<evidence type="ECO:0000313" key="13">
    <source>
        <dbReference type="Proteomes" id="UP000319776"/>
    </source>
</evidence>
<evidence type="ECO:0000256" key="2">
    <source>
        <dbReference type="ARBA" id="ARBA00022490"/>
    </source>
</evidence>
<keyword evidence="4 10" id="KW-0378">Hydrolase</keyword>
<protein>
    <recommendedName>
        <fullName evidence="10">Signal recognition particle protein</fullName>
        <ecNumber evidence="10">3.6.5.4</ecNumber>
    </recommendedName>
    <alternativeName>
        <fullName evidence="10">Fifty-four homolog</fullName>
    </alternativeName>
</protein>
<dbReference type="RefSeq" id="WP_140781344.1">
    <property type="nucleotide sequence ID" value="NZ_VFSS01000006.1"/>
</dbReference>